<keyword evidence="1" id="KW-1133">Transmembrane helix</keyword>
<name>A0A2N9M0A5_9BACT</name>
<reference evidence="3" key="1">
    <citation type="submission" date="2018-02" db="EMBL/GenBank/DDBJ databases">
        <authorList>
            <person name="Hausmann B."/>
        </authorList>
    </citation>
    <scope>NUCLEOTIDE SEQUENCE [LARGE SCALE GENOMIC DNA]</scope>
    <source>
        <strain evidence="3">Peat soil MAG SbA5</strain>
    </source>
</reference>
<keyword evidence="1" id="KW-0812">Transmembrane</keyword>
<gene>
    <name evidence="2" type="ORF">SBA5_70019</name>
</gene>
<accession>A0A2N9M0A5</accession>
<evidence type="ECO:0000256" key="1">
    <source>
        <dbReference type="SAM" id="Phobius"/>
    </source>
</evidence>
<protein>
    <submittedName>
        <fullName evidence="2">Uncharacterized protein</fullName>
    </submittedName>
</protein>
<dbReference type="Proteomes" id="UP000239735">
    <property type="component" value="Unassembled WGS sequence"/>
</dbReference>
<feature type="transmembrane region" description="Helical" evidence="1">
    <location>
        <begin position="75"/>
        <end position="91"/>
    </location>
</feature>
<sequence length="113" mass="12539">MKAARLATLKFFALLFLWPGLAGLVVSAMISTHYLDTMPRWPVPEEYRTVPRGIHGTTVYQTPAENREFNLVENSSVGVFLFGLALGVVYLEMWGSLQARDEGEESELAPHAG</sequence>
<dbReference type="OrthoDB" id="9980741at2"/>
<dbReference type="EMBL" id="OKRB01000130">
    <property type="protein sequence ID" value="SPE28851.1"/>
    <property type="molecule type" value="Genomic_DNA"/>
</dbReference>
<dbReference type="AlphaFoldDB" id="A0A2N9M0A5"/>
<evidence type="ECO:0000313" key="3">
    <source>
        <dbReference type="Proteomes" id="UP000239735"/>
    </source>
</evidence>
<keyword evidence="1" id="KW-0472">Membrane</keyword>
<evidence type="ECO:0000313" key="2">
    <source>
        <dbReference type="EMBL" id="SPE28851.1"/>
    </source>
</evidence>
<organism evidence="2 3">
    <name type="scientific">Candidatus Sulfuritelmatomonas gaucii</name>
    <dbReference type="NCBI Taxonomy" id="2043161"/>
    <lineage>
        <taxon>Bacteria</taxon>
        <taxon>Pseudomonadati</taxon>
        <taxon>Acidobacteriota</taxon>
        <taxon>Terriglobia</taxon>
        <taxon>Terriglobales</taxon>
        <taxon>Acidobacteriaceae</taxon>
        <taxon>Candidatus Sulfuritelmatomonas</taxon>
    </lineage>
</organism>
<proteinExistence type="predicted"/>